<dbReference type="PROSITE" id="PS00211">
    <property type="entry name" value="ABC_TRANSPORTER_1"/>
    <property type="match status" value="1"/>
</dbReference>
<dbReference type="InterPro" id="IPR013563">
    <property type="entry name" value="Oligopep_ABC_C"/>
</dbReference>
<accession>A0A0P9CUY6</accession>
<evidence type="ECO:0000256" key="6">
    <source>
        <dbReference type="ARBA" id="ARBA00022840"/>
    </source>
</evidence>
<dbReference type="CDD" id="cd03257">
    <property type="entry name" value="ABC_NikE_OppD_transporters"/>
    <property type="match status" value="1"/>
</dbReference>
<name>A0A0P9CUY6_9GAMM</name>
<reference evidence="12" key="1">
    <citation type="submission" date="2016-10" db="EMBL/GenBank/DDBJ databases">
        <authorList>
            <person name="Varghese N."/>
        </authorList>
    </citation>
    <scope>NUCLEOTIDE SEQUENCE [LARGE SCALE GENOMIC DNA]</scope>
    <source>
        <strain evidence="12">HL 19</strain>
    </source>
</reference>
<dbReference type="SUPFAM" id="SSF52540">
    <property type="entry name" value="P-loop containing nucleoside triphosphate hydrolases"/>
    <property type="match status" value="1"/>
</dbReference>
<dbReference type="InterPro" id="IPR050388">
    <property type="entry name" value="ABC_Ni/Peptide_Import"/>
</dbReference>
<evidence type="ECO:0000256" key="5">
    <source>
        <dbReference type="ARBA" id="ARBA00022741"/>
    </source>
</evidence>
<dbReference type="Pfam" id="PF00005">
    <property type="entry name" value="ABC_tran"/>
    <property type="match status" value="1"/>
</dbReference>
<keyword evidence="4" id="KW-1003">Cell membrane</keyword>
<evidence type="ECO:0000313" key="11">
    <source>
        <dbReference type="EMBL" id="SCY61966.1"/>
    </source>
</evidence>
<gene>
    <name evidence="11" type="ORF">SAMN05661077_2713</name>
</gene>
<evidence type="ECO:0000256" key="3">
    <source>
        <dbReference type="ARBA" id="ARBA00022448"/>
    </source>
</evidence>
<dbReference type="GO" id="GO:0055085">
    <property type="term" value="P:transmembrane transport"/>
    <property type="evidence" value="ECO:0007669"/>
    <property type="project" value="UniProtKB-ARBA"/>
</dbReference>
<dbReference type="GO" id="GO:0005524">
    <property type="term" value="F:ATP binding"/>
    <property type="evidence" value="ECO:0007669"/>
    <property type="project" value="UniProtKB-KW"/>
</dbReference>
<keyword evidence="7" id="KW-0472">Membrane</keyword>
<protein>
    <recommendedName>
        <fullName evidence="8">ABC-type dipeptide transporter</fullName>
        <ecNumber evidence="8">7.4.2.9</ecNumber>
    </recommendedName>
</protein>
<comment type="subcellular location">
    <subcellularLocation>
        <location evidence="1">Cell inner membrane</location>
        <topology evidence="1">Peripheral membrane protein</topology>
    </subcellularLocation>
</comment>
<keyword evidence="6 11" id="KW-0067">ATP-binding</keyword>
<evidence type="ECO:0000256" key="1">
    <source>
        <dbReference type="ARBA" id="ARBA00004417"/>
    </source>
</evidence>
<evidence type="ECO:0000259" key="10">
    <source>
        <dbReference type="PROSITE" id="PS50893"/>
    </source>
</evidence>
<dbReference type="GO" id="GO:0005886">
    <property type="term" value="C:plasma membrane"/>
    <property type="evidence" value="ECO:0007669"/>
    <property type="project" value="UniProtKB-SubCell"/>
</dbReference>
<dbReference type="Pfam" id="PF08352">
    <property type="entry name" value="oligo_HPY"/>
    <property type="match status" value="1"/>
</dbReference>
<dbReference type="SMART" id="SM00382">
    <property type="entry name" value="AAA"/>
    <property type="match status" value="1"/>
</dbReference>
<dbReference type="InterPro" id="IPR017871">
    <property type="entry name" value="ABC_transporter-like_CS"/>
</dbReference>
<dbReference type="EMBL" id="FMUN01000008">
    <property type="protein sequence ID" value="SCY61966.1"/>
    <property type="molecule type" value="Genomic_DNA"/>
</dbReference>
<evidence type="ECO:0000256" key="8">
    <source>
        <dbReference type="ARBA" id="ARBA00038852"/>
    </source>
</evidence>
<sequence>MSSTAAASRAASGDPVLALDGLTVSLDSAGRRIPVDNVSLEMRPGETLCVVGESGCGKSMTALACMGLLPEVARVRSGHIRFQGRDLSGADARTWRRLRGDAMAMIFQEPMTSLNPVFRVGRQVAEPLRVHRGLGKREALRRAGDLLEQVGIPDPGERLRAYPDELSGGQRQRVMIAMALACDPNLLIADEPTTALDVTIQAHILELLADLQRDRGMGLMFITHDFGVAEEIADHIAVMYAGQIVEYGPAAQVLNSPRHPYTAGLMEAIPGQEEPHGALPALAGRVPELGHWPPYCRFAERCPLARARCRAGPVTLEGGGGHLSRCLFSDEVSPEIWH</sequence>
<evidence type="ECO:0000256" key="4">
    <source>
        <dbReference type="ARBA" id="ARBA00022475"/>
    </source>
</evidence>
<dbReference type="InterPro" id="IPR003593">
    <property type="entry name" value="AAA+_ATPase"/>
</dbReference>
<dbReference type="PROSITE" id="PS50893">
    <property type="entry name" value="ABC_TRANSPORTER_2"/>
    <property type="match status" value="1"/>
</dbReference>
<dbReference type="NCBIfam" id="TIGR01727">
    <property type="entry name" value="oligo_HPY"/>
    <property type="match status" value="1"/>
</dbReference>
<evidence type="ECO:0000256" key="2">
    <source>
        <dbReference type="ARBA" id="ARBA00005417"/>
    </source>
</evidence>
<evidence type="ECO:0000256" key="7">
    <source>
        <dbReference type="ARBA" id="ARBA00023136"/>
    </source>
</evidence>
<dbReference type="Proteomes" id="UP000183104">
    <property type="component" value="Unassembled WGS sequence"/>
</dbReference>
<dbReference type="PANTHER" id="PTHR43297:SF2">
    <property type="entry name" value="DIPEPTIDE TRANSPORT ATP-BINDING PROTEIN DPPD"/>
    <property type="match status" value="1"/>
</dbReference>
<dbReference type="GO" id="GO:0016887">
    <property type="term" value="F:ATP hydrolysis activity"/>
    <property type="evidence" value="ECO:0007669"/>
    <property type="project" value="InterPro"/>
</dbReference>
<keyword evidence="5" id="KW-0547">Nucleotide-binding</keyword>
<evidence type="ECO:0000256" key="9">
    <source>
        <dbReference type="ARBA" id="ARBA00047356"/>
    </source>
</evidence>
<evidence type="ECO:0000313" key="12">
    <source>
        <dbReference type="Proteomes" id="UP000183104"/>
    </source>
</evidence>
<keyword evidence="12" id="KW-1185">Reference proteome</keyword>
<comment type="similarity">
    <text evidence="2">Belongs to the ABC transporter superfamily.</text>
</comment>
<dbReference type="GO" id="GO:0015833">
    <property type="term" value="P:peptide transport"/>
    <property type="evidence" value="ECO:0007669"/>
    <property type="project" value="InterPro"/>
</dbReference>
<dbReference type="InterPro" id="IPR027417">
    <property type="entry name" value="P-loop_NTPase"/>
</dbReference>
<keyword evidence="3" id="KW-0813">Transport</keyword>
<comment type="catalytic activity">
    <reaction evidence="9">
        <text>a dipeptide(out) + ATP + H2O = a dipeptide(in) + ADP + phosphate + H(+)</text>
        <dbReference type="Rhea" id="RHEA:23120"/>
        <dbReference type="ChEBI" id="CHEBI:15377"/>
        <dbReference type="ChEBI" id="CHEBI:15378"/>
        <dbReference type="ChEBI" id="CHEBI:30616"/>
        <dbReference type="ChEBI" id="CHEBI:43474"/>
        <dbReference type="ChEBI" id="CHEBI:90799"/>
        <dbReference type="ChEBI" id="CHEBI:456216"/>
        <dbReference type="EC" id="7.4.2.9"/>
    </reaction>
</comment>
<dbReference type="STRING" id="381306.AN478_06750"/>
<dbReference type="RefSeq" id="WP_054965854.1">
    <property type="nucleotide sequence ID" value="NZ_FMUN01000008.1"/>
</dbReference>
<dbReference type="OrthoDB" id="9784450at2"/>
<dbReference type="Gene3D" id="3.40.50.300">
    <property type="entry name" value="P-loop containing nucleotide triphosphate hydrolases"/>
    <property type="match status" value="1"/>
</dbReference>
<feature type="domain" description="ABC transporter" evidence="10">
    <location>
        <begin position="17"/>
        <end position="266"/>
    </location>
</feature>
<dbReference type="EC" id="7.4.2.9" evidence="8"/>
<dbReference type="AlphaFoldDB" id="A0A0P9CUY6"/>
<organism evidence="11 12">
    <name type="scientific">Thiohalorhabdus denitrificans</name>
    <dbReference type="NCBI Taxonomy" id="381306"/>
    <lineage>
        <taxon>Bacteria</taxon>
        <taxon>Pseudomonadati</taxon>
        <taxon>Pseudomonadota</taxon>
        <taxon>Gammaproteobacteria</taxon>
        <taxon>Thiohalorhabdales</taxon>
        <taxon>Thiohalorhabdaceae</taxon>
        <taxon>Thiohalorhabdus</taxon>
    </lineage>
</organism>
<dbReference type="InterPro" id="IPR003439">
    <property type="entry name" value="ABC_transporter-like_ATP-bd"/>
</dbReference>
<dbReference type="PANTHER" id="PTHR43297">
    <property type="entry name" value="OLIGOPEPTIDE TRANSPORT ATP-BINDING PROTEIN APPD"/>
    <property type="match status" value="1"/>
</dbReference>
<proteinExistence type="inferred from homology"/>
<dbReference type="FunFam" id="3.40.50.300:FF:000016">
    <property type="entry name" value="Oligopeptide ABC transporter ATP-binding component"/>
    <property type="match status" value="1"/>
</dbReference>